<reference evidence="3 4" key="1">
    <citation type="journal article" date="2019" name="Int. J. Syst. Evol. Microbiol.">
        <title>The Global Catalogue of Microorganisms (GCM) 10K type strain sequencing project: providing services to taxonomists for standard genome sequencing and annotation.</title>
        <authorList>
            <consortium name="The Broad Institute Genomics Platform"/>
            <consortium name="The Broad Institute Genome Sequencing Center for Infectious Disease"/>
            <person name="Wu L."/>
            <person name="Ma J."/>
        </authorList>
    </citation>
    <scope>NUCLEOTIDE SEQUENCE [LARGE SCALE GENOMIC DNA]</scope>
    <source>
        <strain evidence="3 4">JCM 9383</strain>
    </source>
</reference>
<name>A0ABN3VHU1_9PSEU</name>
<feature type="domain" description="DUF6801" evidence="2">
    <location>
        <begin position="43"/>
        <end position="192"/>
    </location>
</feature>
<dbReference type="RefSeq" id="WP_344682997.1">
    <property type="nucleotide sequence ID" value="NZ_BAAAUX010000019.1"/>
</dbReference>
<keyword evidence="4" id="KW-1185">Reference proteome</keyword>
<dbReference type="Pfam" id="PF20611">
    <property type="entry name" value="DUF6801"/>
    <property type="match status" value="1"/>
</dbReference>
<evidence type="ECO:0000256" key="1">
    <source>
        <dbReference type="SAM" id="SignalP"/>
    </source>
</evidence>
<dbReference type="Proteomes" id="UP001500979">
    <property type="component" value="Unassembled WGS sequence"/>
</dbReference>
<gene>
    <name evidence="3" type="ORF">GCM10010470_46250</name>
</gene>
<sequence>MNATTIPLTRRTTGILGVLVAALMLFGAGVAGAADKTLTWKGDFPAIGEQTVKTVVRTEIPQKASPGQTLTVPFTLDVDAGEAAAQGLRLVGATKLSGTIHSSVTLTGSDGRTVPVAVELPIPETPVPPEGTLTFSAKGSVEVTVPADAAPGQATSAADPNATTHVETDAPELGKFDVQLTLSPPDQDTVLGTTQIG</sequence>
<evidence type="ECO:0000313" key="4">
    <source>
        <dbReference type="Proteomes" id="UP001500979"/>
    </source>
</evidence>
<keyword evidence="1" id="KW-0732">Signal</keyword>
<organism evidence="3 4">
    <name type="scientific">Saccharopolyspora taberi</name>
    <dbReference type="NCBI Taxonomy" id="60895"/>
    <lineage>
        <taxon>Bacteria</taxon>
        <taxon>Bacillati</taxon>
        <taxon>Actinomycetota</taxon>
        <taxon>Actinomycetes</taxon>
        <taxon>Pseudonocardiales</taxon>
        <taxon>Pseudonocardiaceae</taxon>
        <taxon>Saccharopolyspora</taxon>
    </lineage>
</organism>
<dbReference type="EMBL" id="BAAAUX010000019">
    <property type="protein sequence ID" value="GAA2805743.1"/>
    <property type="molecule type" value="Genomic_DNA"/>
</dbReference>
<evidence type="ECO:0000259" key="2">
    <source>
        <dbReference type="Pfam" id="PF20611"/>
    </source>
</evidence>
<evidence type="ECO:0000313" key="3">
    <source>
        <dbReference type="EMBL" id="GAA2805743.1"/>
    </source>
</evidence>
<dbReference type="InterPro" id="IPR046542">
    <property type="entry name" value="DUF6801"/>
</dbReference>
<feature type="signal peptide" evidence="1">
    <location>
        <begin position="1"/>
        <end position="33"/>
    </location>
</feature>
<accession>A0ABN3VHU1</accession>
<proteinExistence type="predicted"/>
<comment type="caution">
    <text evidence="3">The sequence shown here is derived from an EMBL/GenBank/DDBJ whole genome shotgun (WGS) entry which is preliminary data.</text>
</comment>
<protein>
    <recommendedName>
        <fullName evidence="2">DUF6801 domain-containing protein</fullName>
    </recommendedName>
</protein>
<feature type="chain" id="PRO_5045633939" description="DUF6801 domain-containing protein" evidence="1">
    <location>
        <begin position="34"/>
        <end position="197"/>
    </location>
</feature>